<keyword evidence="2" id="KW-1185">Reference proteome</keyword>
<gene>
    <name evidence="1" type="ORF">QU481_09655</name>
</gene>
<keyword evidence="1" id="KW-0378">Hydrolase</keyword>
<keyword evidence="1" id="KW-0540">Nuclease</keyword>
<reference evidence="1" key="1">
    <citation type="submission" date="2023-06" db="EMBL/GenBank/DDBJ databases">
        <authorList>
            <person name="Zhang S."/>
        </authorList>
    </citation>
    <scope>NUCLEOTIDE SEQUENCE</scope>
    <source>
        <strain evidence="1">SG2303</strain>
    </source>
</reference>
<dbReference type="Proteomes" id="UP001168540">
    <property type="component" value="Unassembled WGS sequence"/>
</dbReference>
<proteinExistence type="predicted"/>
<evidence type="ECO:0000313" key="1">
    <source>
        <dbReference type="EMBL" id="MDN0075152.1"/>
    </source>
</evidence>
<accession>A0ABT7XMZ3</accession>
<dbReference type="Pfam" id="PF04493">
    <property type="entry name" value="Endonuclease_5"/>
    <property type="match status" value="1"/>
</dbReference>
<protein>
    <submittedName>
        <fullName evidence="1">Endonuclease V</fullName>
    </submittedName>
</protein>
<keyword evidence="1" id="KW-0255">Endonuclease</keyword>
<dbReference type="Gene3D" id="3.30.2170.10">
    <property type="entry name" value="archaeoglobus fulgidus dsm 4304 superfamily"/>
    <property type="match status" value="1"/>
</dbReference>
<comment type="caution">
    <text evidence="1">The sequence shown here is derived from an EMBL/GenBank/DDBJ whole genome shotgun (WGS) entry which is preliminary data.</text>
</comment>
<dbReference type="RefSeq" id="WP_289829750.1">
    <property type="nucleotide sequence ID" value="NZ_JAUEDK010000014.1"/>
</dbReference>
<dbReference type="GO" id="GO:0004519">
    <property type="term" value="F:endonuclease activity"/>
    <property type="evidence" value="ECO:0007669"/>
    <property type="project" value="UniProtKB-KW"/>
</dbReference>
<evidence type="ECO:0000313" key="2">
    <source>
        <dbReference type="Proteomes" id="UP001168540"/>
    </source>
</evidence>
<name>A0ABT7XMZ3_9NEIS</name>
<sequence length="175" mass="19365">MIAFLDVGYRENKVRAACVVATSWEDHVPHATFVCDVDDVLPYEPGHFYRRELPCLLAVLKRVPMPLSILVVDGYVWLSPEGRPGLGAHLYEAMGCRIPVIGIAKTAFGAAAGSALVERVYRGRSTRPLFVTSVGLERSVAAELVRRMPGDYRIPEMLQRVDRLTRSHGPCFPSA</sequence>
<dbReference type="EMBL" id="JAUEDK010000014">
    <property type="protein sequence ID" value="MDN0075152.1"/>
    <property type="molecule type" value="Genomic_DNA"/>
</dbReference>
<dbReference type="InterPro" id="IPR007581">
    <property type="entry name" value="Endonuclease-V"/>
</dbReference>
<organism evidence="1 2">
    <name type="scientific">Crenobacter oryzisoli</name>
    <dbReference type="NCBI Taxonomy" id="3056844"/>
    <lineage>
        <taxon>Bacteria</taxon>
        <taxon>Pseudomonadati</taxon>
        <taxon>Pseudomonadota</taxon>
        <taxon>Betaproteobacteria</taxon>
        <taxon>Neisseriales</taxon>
        <taxon>Neisseriaceae</taxon>
        <taxon>Crenobacter</taxon>
    </lineage>
</organism>